<dbReference type="EMBL" id="JAFBMS010000199">
    <property type="protein sequence ID" value="KAG9333434.1"/>
    <property type="molecule type" value="Genomic_DNA"/>
</dbReference>
<dbReference type="PANTHER" id="PTHR24413">
    <property type="entry name" value="SPECKLE-TYPE POZ PROTEIN"/>
    <property type="match status" value="1"/>
</dbReference>
<dbReference type="Proteomes" id="UP000824540">
    <property type="component" value="Unassembled WGS sequence"/>
</dbReference>
<proteinExistence type="predicted"/>
<gene>
    <name evidence="1" type="ORF">JZ751_011573</name>
</gene>
<protein>
    <submittedName>
        <fullName evidence="1">Uncharacterized protein</fullName>
    </submittedName>
</protein>
<evidence type="ECO:0000313" key="2">
    <source>
        <dbReference type="Proteomes" id="UP000824540"/>
    </source>
</evidence>
<sequence>MLCSLWSAQPAALPYFVQLPVPTLLMHLSAQLAVCLCSASVAGGGSGGGGGSVPWQLTEMKEKNYSTLGSHLPLPFLALRSTSSAEDREETALKGSRRFLSSPLSHQRRARLPFFRRSQAPMSNDEGLGPPGRSCRRTPCQGCESGVSTRRAIKDQLWFCSVSVVQDSVNISGQNTMNMVKVPDCRLADELGGLWENSRFTDCSLCVAGQEISSVNYRASEGRCGQQAELQCREILIVCFHKAVYSPAAIPSHLLHLDKARSPVFSAMFEHEMEESKKNPLRCFKMAPENTDKAVNLSASLAALLGAIYPSSVFDEGFDDDDGDDGDDDGVADDDADKCFVFASYCCSCAESAVGSTLLLRTSGFLVESSCTDHEAPPMLFCYETMVMRSPYCGEIH</sequence>
<dbReference type="InterPro" id="IPR011333">
    <property type="entry name" value="SKP1/BTB/POZ_sf"/>
</dbReference>
<dbReference type="OrthoDB" id="6359816at2759"/>
<dbReference type="AlphaFoldDB" id="A0A8T2MZV3"/>
<name>A0A8T2MZV3_9TELE</name>
<accession>A0A8T2MZV3</accession>
<comment type="caution">
    <text evidence="1">The sequence shown here is derived from an EMBL/GenBank/DDBJ whole genome shotgun (WGS) entry which is preliminary data.</text>
</comment>
<keyword evidence="2" id="KW-1185">Reference proteome</keyword>
<dbReference type="Gene3D" id="3.30.710.10">
    <property type="entry name" value="Potassium Channel Kv1.1, Chain A"/>
    <property type="match status" value="1"/>
</dbReference>
<reference evidence="1" key="1">
    <citation type="thesis" date="2021" institute="BYU ScholarsArchive" country="Provo, UT, USA">
        <title>Applications of and Algorithms for Genome Assembly and Genomic Analyses with an Emphasis on Marine Teleosts.</title>
        <authorList>
            <person name="Pickett B.D."/>
        </authorList>
    </citation>
    <scope>NUCLEOTIDE SEQUENCE</scope>
    <source>
        <strain evidence="1">HI-2016</strain>
    </source>
</reference>
<organism evidence="1 2">
    <name type="scientific">Albula glossodonta</name>
    <name type="common">roundjaw bonefish</name>
    <dbReference type="NCBI Taxonomy" id="121402"/>
    <lineage>
        <taxon>Eukaryota</taxon>
        <taxon>Metazoa</taxon>
        <taxon>Chordata</taxon>
        <taxon>Craniata</taxon>
        <taxon>Vertebrata</taxon>
        <taxon>Euteleostomi</taxon>
        <taxon>Actinopterygii</taxon>
        <taxon>Neopterygii</taxon>
        <taxon>Teleostei</taxon>
        <taxon>Albuliformes</taxon>
        <taxon>Albulidae</taxon>
        <taxon>Albula</taxon>
    </lineage>
</organism>
<evidence type="ECO:0000313" key="1">
    <source>
        <dbReference type="EMBL" id="KAG9333434.1"/>
    </source>
</evidence>